<keyword evidence="6" id="KW-0804">Transcription</keyword>
<keyword evidence="3" id="KW-0862">Zinc</keyword>
<keyword evidence="5" id="KW-0238">DNA-binding</keyword>
<evidence type="ECO:0000259" key="10">
    <source>
        <dbReference type="PROSITE" id="PS51843"/>
    </source>
</evidence>
<dbReference type="InterPro" id="IPR000536">
    <property type="entry name" value="Nucl_hrmn_rcpt_lig-bd"/>
</dbReference>
<protein>
    <submittedName>
        <fullName evidence="12">Uncharacterized protein</fullName>
    </submittedName>
</protein>
<evidence type="ECO:0000256" key="3">
    <source>
        <dbReference type="ARBA" id="ARBA00022833"/>
    </source>
</evidence>
<dbReference type="AlphaFoldDB" id="A0A8S2KHH3"/>
<dbReference type="InterPro" id="IPR035500">
    <property type="entry name" value="NHR-like_dom_sf"/>
</dbReference>
<evidence type="ECO:0000256" key="7">
    <source>
        <dbReference type="ARBA" id="ARBA00023170"/>
    </source>
</evidence>
<dbReference type="InterPro" id="IPR001628">
    <property type="entry name" value="Znf_hrmn_rcpt"/>
</dbReference>
<feature type="domain" description="Nuclear receptor" evidence="9">
    <location>
        <begin position="125"/>
        <end position="203"/>
    </location>
</feature>
<accession>A0A8S2KHH3</accession>
<comment type="caution">
    <text evidence="12">The sequence shown here is derived from an EMBL/GenBank/DDBJ whole genome shotgun (WGS) entry which is preliminary data.</text>
</comment>
<dbReference type="Proteomes" id="UP000682733">
    <property type="component" value="Unassembled WGS sequence"/>
</dbReference>
<evidence type="ECO:0000256" key="8">
    <source>
        <dbReference type="ARBA" id="ARBA00023242"/>
    </source>
</evidence>
<keyword evidence="1" id="KW-0479">Metal-binding</keyword>
<keyword evidence="4" id="KW-0805">Transcription regulation</keyword>
<dbReference type="Gene3D" id="1.10.565.10">
    <property type="entry name" value="Retinoid X Receptor"/>
    <property type="match status" value="1"/>
</dbReference>
<dbReference type="InterPro" id="IPR050234">
    <property type="entry name" value="Nuclear_hormone_rcpt_NR1"/>
</dbReference>
<evidence type="ECO:0000313" key="12">
    <source>
        <dbReference type="EMBL" id="CAF3852664.1"/>
    </source>
</evidence>
<dbReference type="PANTHER" id="PTHR24082:SF283">
    <property type="entry name" value="NUCLEAR HORMONE RECEPTOR HR96"/>
    <property type="match status" value="1"/>
</dbReference>
<dbReference type="GO" id="GO:0004879">
    <property type="term" value="F:nuclear receptor activity"/>
    <property type="evidence" value="ECO:0007669"/>
    <property type="project" value="TreeGrafter"/>
</dbReference>
<dbReference type="Pfam" id="PF00105">
    <property type="entry name" value="zf-C4"/>
    <property type="match status" value="1"/>
</dbReference>
<dbReference type="EMBL" id="CAJOBA010009493">
    <property type="protein sequence ID" value="CAF3852664.1"/>
    <property type="molecule type" value="Genomic_DNA"/>
</dbReference>
<organism evidence="12 13">
    <name type="scientific">Didymodactylos carnosus</name>
    <dbReference type="NCBI Taxonomy" id="1234261"/>
    <lineage>
        <taxon>Eukaryota</taxon>
        <taxon>Metazoa</taxon>
        <taxon>Spiralia</taxon>
        <taxon>Gnathifera</taxon>
        <taxon>Rotifera</taxon>
        <taxon>Eurotatoria</taxon>
        <taxon>Bdelloidea</taxon>
        <taxon>Philodinida</taxon>
        <taxon>Philodinidae</taxon>
        <taxon>Didymodactylos</taxon>
    </lineage>
</organism>
<dbReference type="GO" id="GO:0008270">
    <property type="term" value="F:zinc ion binding"/>
    <property type="evidence" value="ECO:0007669"/>
    <property type="project" value="UniProtKB-KW"/>
</dbReference>
<evidence type="ECO:0000259" key="9">
    <source>
        <dbReference type="PROSITE" id="PS51030"/>
    </source>
</evidence>
<evidence type="ECO:0000256" key="5">
    <source>
        <dbReference type="ARBA" id="ARBA00023125"/>
    </source>
</evidence>
<evidence type="ECO:0000313" key="13">
    <source>
        <dbReference type="Proteomes" id="UP000682733"/>
    </source>
</evidence>
<feature type="domain" description="NR LBD" evidence="10">
    <location>
        <begin position="261"/>
        <end position="502"/>
    </location>
</feature>
<keyword evidence="2" id="KW-0863">Zinc-finger</keyword>
<dbReference type="PRINTS" id="PR00047">
    <property type="entry name" value="STROIDFINGER"/>
</dbReference>
<dbReference type="PANTHER" id="PTHR24082">
    <property type="entry name" value="NUCLEAR HORMONE RECEPTOR"/>
    <property type="match status" value="1"/>
</dbReference>
<evidence type="ECO:0000256" key="1">
    <source>
        <dbReference type="ARBA" id="ARBA00022723"/>
    </source>
</evidence>
<dbReference type="GO" id="GO:0030154">
    <property type="term" value="P:cell differentiation"/>
    <property type="evidence" value="ECO:0007669"/>
    <property type="project" value="TreeGrafter"/>
</dbReference>
<dbReference type="SUPFAM" id="SSF57716">
    <property type="entry name" value="Glucocorticoid receptor-like (DNA-binding domain)"/>
    <property type="match status" value="1"/>
</dbReference>
<dbReference type="GO" id="GO:0045944">
    <property type="term" value="P:positive regulation of transcription by RNA polymerase II"/>
    <property type="evidence" value="ECO:0007669"/>
    <property type="project" value="TreeGrafter"/>
</dbReference>
<sequence>MLTSNIHEQCLINSSNHYKTKVLIITSDNSILNALESKSKHLEINNTNNKDVKTLAFDLNSNFDKNIMELALSSGSSRSNETDGLVYGHEYDSSIKDDNNAKITITSQTAAEMNAPTRGRKRKADLMCVVCGGLAYGYNFDAITCESCKAFFRRNALQPMEQSKCISDTSSMCDISNNVKRKCKRCRLDRCFLMGMRKDYILTSEEKLLKKKRIEDNKRLKYMKSTDSDNHNNNSEPQVITDSVLDVRKSNISNNSLLTVQDWAQLNQLQKSYSNAFPSNIFPYRPFTLTDRMSAMVYTIDLQNFVALKLINYLKSVCEFKLLDENDRLILVKHNLLGLFMLRATLQYDTVQEIFCEPDADDEYARHCKDVLIYCYGLEFYQDVVKIMRLLVDLTERDPIIVELLLIIMIFTKGLSAHNRDLTEPILANFAPVYQAQCTYTSLLWRYMLQKYDLTMTVHKFSSLIAQIMKIQALSYDFQQYISNQVDINKINPLMKSLLQLS</sequence>
<keyword evidence="8" id="KW-0539">Nucleus</keyword>
<dbReference type="EMBL" id="CAJNOK010009474">
    <property type="protein sequence ID" value="CAF1090992.1"/>
    <property type="molecule type" value="Genomic_DNA"/>
</dbReference>
<dbReference type="SMART" id="SM00399">
    <property type="entry name" value="ZnF_C4"/>
    <property type="match status" value="1"/>
</dbReference>
<dbReference type="Gene3D" id="3.30.50.10">
    <property type="entry name" value="Erythroid Transcription Factor GATA-1, subunit A"/>
    <property type="match status" value="1"/>
</dbReference>
<dbReference type="InterPro" id="IPR013088">
    <property type="entry name" value="Znf_NHR/GATA"/>
</dbReference>
<dbReference type="PROSITE" id="PS51843">
    <property type="entry name" value="NR_LBD"/>
    <property type="match status" value="1"/>
</dbReference>
<dbReference type="GO" id="GO:0000978">
    <property type="term" value="F:RNA polymerase II cis-regulatory region sequence-specific DNA binding"/>
    <property type="evidence" value="ECO:0007669"/>
    <property type="project" value="TreeGrafter"/>
</dbReference>
<dbReference type="GO" id="GO:0000122">
    <property type="term" value="P:negative regulation of transcription by RNA polymerase II"/>
    <property type="evidence" value="ECO:0007669"/>
    <property type="project" value="TreeGrafter"/>
</dbReference>
<dbReference type="PROSITE" id="PS51030">
    <property type="entry name" value="NUCLEAR_REC_DBD_2"/>
    <property type="match status" value="1"/>
</dbReference>
<evidence type="ECO:0000313" key="11">
    <source>
        <dbReference type="EMBL" id="CAF1090992.1"/>
    </source>
</evidence>
<name>A0A8S2KHH3_9BILA</name>
<dbReference type="SUPFAM" id="SSF48508">
    <property type="entry name" value="Nuclear receptor ligand-binding domain"/>
    <property type="match status" value="1"/>
</dbReference>
<evidence type="ECO:0000256" key="4">
    <source>
        <dbReference type="ARBA" id="ARBA00023015"/>
    </source>
</evidence>
<proteinExistence type="predicted"/>
<evidence type="ECO:0000256" key="6">
    <source>
        <dbReference type="ARBA" id="ARBA00023163"/>
    </source>
</evidence>
<reference evidence="12" key="1">
    <citation type="submission" date="2021-02" db="EMBL/GenBank/DDBJ databases">
        <authorList>
            <person name="Nowell W R."/>
        </authorList>
    </citation>
    <scope>NUCLEOTIDE SEQUENCE</scope>
</reference>
<dbReference type="Proteomes" id="UP000677228">
    <property type="component" value="Unassembled WGS sequence"/>
</dbReference>
<evidence type="ECO:0000256" key="2">
    <source>
        <dbReference type="ARBA" id="ARBA00022771"/>
    </source>
</evidence>
<gene>
    <name evidence="11" type="ORF">OVA965_LOCUS18816</name>
    <name evidence="12" type="ORF">TMI583_LOCUS18830</name>
</gene>
<keyword evidence="7" id="KW-0675">Receptor</keyword>